<protein>
    <submittedName>
        <fullName evidence="2">Uncharacterized protein</fullName>
    </submittedName>
</protein>
<gene>
    <name evidence="2" type="ORF">V6N12_044420</name>
</gene>
<reference evidence="2 3" key="1">
    <citation type="journal article" date="2024" name="G3 (Bethesda)">
        <title>Genome assembly of Hibiscus sabdariffa L. provides insights into metabolisms of medicinal natural products.</title>
        <authorList>
            <person name="Kim T."/>
        </authorList>
    </citation>
    <scope>NUCLEOTIDE SEQUENCE [LARGE SCALE GENOMIC DNA]</scope>
    <source>
        <strain evidence="2">TK-2024</strain>
        <tissue evidence="2">Old leaves</tissue>
    </source>
</reference>
<sequence length="116" mass="12750">MNGRWMRVGWVAAMVVGLSLGAGFGLMVLAVMIRFSGYLMNGGGLMIQGRYLMEGLIDGNGVARTVQGRGVVEDACRLDEECWMGVWGLFKVGFKVAVWELLEDEGFLKGAQMRVR</sequence>
<organism evidence="2 3">
    <name type="scientific">Hibiscus sabdariffa</name>
    <name type="common">roselle</name>
    <dbReference type="NCBI Taxonomy" id="183260"/>
    <lineage>
        <taxon>Eukaryota</taxon>
        <taxon>Viridiplantae</taxon>
        <taxon>Streptophyta</taxon>
        <taxon>Embryophyta</taxon>
        <taxon>Tracheophyta</taxon>
        <taxon>Spermatophyta</taxon>
        <taxon>Magnoliopsida</taxon>
        <taxon>eudicotyledons</taxon>
        <taxon>Gunneridae</taxon>
        <taxon>Pentapetalae</taxon>
        <taxon>rosids</taxon>
        <taxon>malvids</taxon>
        <taxon>Malvales</taxon>
        <taxon>Malvaceae</taxon>
        <taxon>Malvoideae</taxon>
        <taxon>Hibiscus</taxon>
    </lineage>
</organism>
<comment type="caution">
    <text evidence="2">The sequence shown here is derived from an EMBL/GenBank/DDBJ whole genome shotgun (WGS) entry which is preliminary data.</text>
</comment>
<proteinExistence type="predicted"/>
<name>A0ABR2BMY7_9ROSI</name>
<keyword evidence="1" id="KW-0472">Membrane</keyword>
<keyword evidence="1" id="KW-1133">Transmembrane helix</keyword>
<evidence type="ECO:0000313" key="3">
    <source>
        <dbReference type="Proteomes" id="UP001472677"/>
    </source>
</evidence>
<feature type="transmembrane region" description="Helical" evidence="1">
    <location>
        <begin position="12"/>
        <end position="33"/>
    </location>
</feature>
<dbReference type="EMBL" id="JBBPBM010000099">
    <property type="protein sequence ID" value="KAK8508501.1"/>
    <property type="molecule type" value="Genomic_DNA"/>
</dbReference>
<accession>A0ABR2BMY7</accession>
<dbReference type="Proteomes" id="UP001472677">
    <property type="component" value="Unassembled WGS sequence"/>
</dbReference>
<evidence type="ECO:0000313" key="2">
    <source>
        <dbReference type="EMBL" id="KAK8508501.1"/>
    </source>
</evidence>
<keyword evidence="1" id="KW-0812">Transmembrane</keyword>
<keyword evidence="3" id="KW-1185">Reference proteome</keyword>
<evidence type="ECO:0000256" key="1">
    <source>
        <dbReference type="SAM" id="Phobius"/>
    </source>
</evidence>